<dbReference type="PANTHER" id="PTHR28255:SF1">
    <property type="entry name" value="UPF0303 PROTEIN YBR137W"/>
    <property type="match status" value="1"/>
</dbReference>
<dbReference type="SUPFAM" id="SSF143744">
    <property type="entry name" value="GlcG-like"/>
    <property type="match status" value="1"/>
</dbReference>
<dbReference type="OrthoDB" id="9815315at2"/>
<dbReference type="PANTHER" id="PTHR28255">
    <property type="match status" value="1"/>
</dbReference>
<evidence type="ECO:0000313" key="1">
    <source>
        <dbReference type="EMBL" id="PJM75552.1"/>
    </source>
</evidence>
<protein>
    <recommendedName>
        <fullName evidence="3">Heme-degrading domain-containing protein</fullName>
    </recommendedName>
</protein>
<dbReference type="AlphaFoldDB" id="A0A2M9HFH6"/>
<accession>A0A2M9HFH6</accession>
<sequence length="209" mass="22936">MRVLQRSCIASSPHSYSHRILITMPNKGVDIMTTTTTATNAASPNPYGELAKTLLEQERLLQVERFDDRDAWALGGTVVNHIFETGIDLGTSIFRPNGTVMFRYLSKGAGMGNIEWMRRKFNTIAATGHCSLYTWACWQRDGEGGEYADLAAHNDYAVCGGGFPLMTADGDLLAVLTVSALPHQKDHAFLTECLAAWKNVEIPRATIIG</sequence>
<dbReference type="InterPro" id="IPR005624">
    <property type="entry name" value="PduO/GlcC-like"/>
</dbReference>
<gene>
    <name evidence="1" type="ORF">CSQ87_03780</name>
</gene>
<evidence type="ECO:0000313" key="2">
    <source>
        <dbReference type="Proteomes" id="UP000231451"/>
    </source>
</evidence>
<dbReference type="Gene3D" id="3.30.450.150">
    <property type="entry name" value="Haem-degrading domain"/>
    <property type="match status" value="1"/>
</dbReference>
<dbReference type="InterPro" id="IPR038084">
    <property type="entry name" value="PduO/GlcC-like_sf"/>
</dbReference>
<reference evidence="1 2" key="1">
    <citation type="submission" date="2017-10" db="EMBL/GenBank/DDBJ databases">
        <title>Draft genome sequences of strains TRE 1, TRE 9, TRE H and TRI 7, isolated from tamarins, belonging to four potential novel Bifidobacterium species.</title>
        <authorList>
            <person name="Mattarelli P."/>
            <person name="Modesto M."/>
            <person name="Puglisi E."/>
            <person name="Morelli L."/>
            <person name="Spezio C."/>
            <person name="Bonetti A."/>
            <person name="Sandri C."/>
        </authorList>
    </citation>
    <scope>NUCLEOTIDE SEQUENCE [LARGE SCALE GENOMIC DNA]</scope>
    <source>
        <strain evidence="2">TRI7</strain>
    </source>
</reference>
<dbReference type="Proteomes" id="UP000231451">
    <property type="component" value="Unassembled WGS sequence"/>
</dbReference>
<dbReference type="EMBL" id="PEBK01000003">
    <property type="protein sequence ID" value="PJM75552.1"/>
    <property type="molecule type" value="Genomic_DNA"/>
</dbReference>
<organism evidence="1 2">
    <name type="scientific">Bifidobacterium simiarum</name>
    <dbReference type="NCBI Taxonomy" id="2045441"/>
    <lineage>
        <taxon>Bacteria</taxon>
        <taxon>Bacillati</taxon>
        <taxon>Actinomycetota</taxon>
        <taxon>Actinomycetes</taxon>
        <taxon>Bifidobacteriales</taxon>
        <taxon>Bifidobacteriaceae</taxon>
        <taxon>Bifidobacterium</taxon>
    </lineage>
</organism>
<proteinExistence type="predicted"/>
<keyword evidence="2" id="KW-1185">Reference proteome</keyword>
<evidence type="ECO:0008006" key="3">
    <source>
        <dbReference type="Google" id="ProtNLM"/>
    </source>
</evidence>
<comment type="caution">
    <text evidence="1">The sequence shown here is derived from an EMBL/GenBank/DDBJ whole genome shotgun (WGS) entry which is preliminary data.</text>
</comment>
<dbReference type="InterPro" id="IPR010371">
    <property type="entry name" value="YBR137W-like"/>
</dbReference>
<name>A0A2M9HFH6_9BIFI</name>
<dbReference type="Pfam" id="PF03928">
    <property type="entry name" value="HbpS-like"/>
    <property type="match status" value="1"/>
</dbReference>